<dbReference type="Proteomes" id="UP000290288">
    <property type="component" value="Unassembled WGS sequence"/>
</dbReference>
<protein>
    <submittedName>
        <fullName evidence="2">Uncharacterized protein</fullName>
    </submittedName>
</protein>
<proteinExistence type="predicted"/>
<evidence type="ECO:0000256" key="1">
    <source>
        <dbReference type="SAM" id="Phobius"/>
    </source>
</evidence>
<keyword evidence="1" id="KW-1133">Transmembrane helix</keyword>
<gene>
    <name evidence="2" type="ORF">EST38_g9388</name>
</gene>
<keyword evidence="3" id="KW-1185">Reference proteome</keyword>
<feature type="transmembrane region" description="Helical" evidence="1">
    <location>
        <begin position="15"/>
        <end position="37"/>
    </location>
</feature>
<keyword evidence="1" id="KW-0472">Membrane</keyword>
<name>A0A4Q2DA07_9AGAR</name>
<evidence type="ECO:0000313" key="2">
    <source>
        <dbReference type="EMBL" id="RXW16460.1"/>
    </source>
</evidence>
<keyword evidence="1" id="KW-0812">Transmembrane</keyword>
<organism evidence="2 3">
    <name type="scientific">Candolleomyces aberdarensis</name>
    <dbReference type="NCBI Taxonomy" id="2316362"/>
    <lineage>
        <taxon>Eukaryota</taxon>
        <taxon>Fungi</taxon>
        <taxon>Dikarya</taxon>
        <taxon>Basidiomycota</taxon>
        <taxon>Agaricomycotina</taxon>
        <taxon>Agaricomycetes</taxon>
        <taxon>Agaricomycetidae</taxon>
        <taxon>Agaricales</taxon>
        <taxon>Agaricineae</taxon>
        <taxon>Psathyrellaceae</taxon>
        <taxon>Candolleomyces</taxon>
    </lineage>
</organism>
<dbReference type="OrthoDB" id="3046394at2759"/>
<accession>A0A4Q2DA07</accession>
<dbReference type="AlphaFoldDB" id="A0A4Q2DA07"/>
<dbReference type="EMBL" id="SDEE01000435">
    <property type="protein sequence ID" value="RXW16460.1"/>
    <property type="molecule type" value="Genomic_DNA"/>
</dbReference>
<sequence>MIIDRIIRVTVQTGLITMIVASLDLITFLTDVSILWLEFTGHLSSLISHLPLTFLPLGNWNTLDLQLRPLQAVHEFPYE</sequence>
<comment type="caution">
    <text evidence="2">The sequence shown here is derived from an EMBL/GenBank/DDBJ whole genome shotgun (WGS) entry which is preliminary data.</text>
</comment>
<reference evidence="2 3" key="1">
    <citation type="submission" date="2019-01" db="EMBL/GenBank/DDBJ databases">
        <title>Draft genome sequence of Psathyrella aberdarensis IHI B618.</title>
        <authorList>
            <person name="Buettner E."/>
            <person name="Kellner H."/>
        </authorList>
    </citation>
    <scope>NUCLEOTIDE SEQUENCE [LARGE SCALE GENOMIC DNA]</scope>
    <source>
        <strain evidence="2 3">IHI B618</strain>
    </source>
</reference>
<evidence type="ECO:0000313" key="3">
    <source>
        <dbReference type="Proteomes" id="UP000290288"/>
    </source>
</evidence>